<dbReference type="VEuPathDB" id="VectorBase:LDEU002684"/>
<accession>A0A443SPB3</accession>
<protein>
    <submittedName>
        <fullName evidence="1">Tetratricopeptide repeat protein 31-like protein</fullName>
    </submittedName>
</protein>
<comment type="caution">
    <text evidence="1">The sequence shown here is derived from an EMBL/GenBank/DDBJ whole genome shotgun (WGS) entry which is preliminary data.</text>
</comment>
<dbReference type="STRING" id="299467.A0A443SPB3"/>
<proteinExistence type="predicted"/>
<reference evidence="1 2" key="1">
    <citation type="journal article" date="2018" name="Gigascience">
        <title>Genomes of trombidid mites reveal novel predicted allergens and laterally-transferred genes associated with secondary metabolism.</title>
        <authorList>
            <person name="Dong X."/>
            <person name="Chaisiri K."/>
            <person name="Xia D."/>
            <person name="Armstrong S.D."/>
            <person name="Fang Y."/>
            <person name="Donnelly M.J."/>
            <person name="Kadowaki T."/>
            <person name="McGarry J.W."/>
            <person name="Darby A.C."/>
            <person name="Makepeace B.L."/>
        </authorList>
    </citation>
    <scope>NUCLEOTIDE SEQUENCE [LARGE SCALE GENOMIC DNA]</scope>
    <source>
        <strain evidence="1">UoL-UT</strain>
    </source>
</reference>
<evidence type="ECO:0000313" key="2">
    <source>
        <dbReference type="Proteomes" id="UP000288716"/>
    </source>
</evidence>
<dbReference type="OrthoDB" id="2017782at2759"/>
<dbReference type="InterPro" id="IPR011990">
    <property type="entry name" value="TPR-like_helical_dom_sf"/>
</dbReference>
<evidence type="ECO:0000313" key="1">
    <source>
        <dbReference type="EMBL" id="RWS29354.1"/>
    </source>
</evidence>
<dbReference type="SUPFAM" id="SSF48452">
    <property type="entry name" value="TPR-like"/>
    <property type="match status" value="1"/>
</dbReference>
<gene>
    <name evidence="1" type="ORF">B4U80_12730</name>
</gene>
<organism evidence="1 2">
    <name type="scientific">Leptotrombidium deliense</name>
    <dbReference type="NCBI Taxonomy" id="299467"/>
    <lineage>
        <taxon>Eukaryota</taxon>
        <taxon>Metazoa</taxon>
        <taxon>Ecdysozoa</taxon>
        <taxon>Arthropoda</taxon>
        <taxon>Chelicerata</taxon>
        <taxon>Arachnida</taxon>
        <taxon>Acari</taxon>
        <taxon>Acariformes</taxon>
        <taxon>Trombidiformes</taxon>
        <taxon>Prostigmata</taxon>
        <taxon>Anystina</taxon>
        <taxon>Parasitengona</taxon>
        <taxon>Trombiculoidea</taxon>
        <taxon>Trombiculidae</taxon>
        <taxon>Leptotrombidium</taxon>
    </lineage>
</organism>
<dbReference type="Proteomes" id="UP000288716">
    <property type="component" value="Unassembled WGS sequence"/>
</dbReference>
<dbReference type="Gene3D" id="1.25.40.10">
    <property type="entry name" value="Tetratricopeptide repeat domain"/>
    <property type="match status" value="1"/>
</dbReference>
<dbReference type="SMART" id="SM00028">
    <property type="entry name" value="TPR"/>
    <property type="match status" value="3"/>
</dbReference>
<dbReference type="InterPro" id="IPR019734">
    <property type="entry name" value="TPR_rpt"/>
</dbReference>
<dbReference type="EMBL" id="NCKV01000954">
    <property type="protein sequence ID" value="RWS29354.1"/>
    <property type="molecule type" value="Genomic_DNA"/>
</dbReference>
<dbReference type="PANTHER" id="PTHR47678:SF1">
    <property type="entry name" value="TETRATRICOPEPTIDE REPEAT PROTEIN 31"/>
    <property type="match status" value="1"/>
</dbReference>
<keyword evidence="2" id="KW-1185">Reference proteome</keyword>
<dbReference type="PANTHER" id="PTHR47678">
    <property type="entry name" value="TETRATRICOPEPTIDE REPEAT PROTEIN 31"/>
    <property type="match status" value="1"/>
</dbReference>
<dbReference type="AlphaFoldDB" id="A0A443SPB3"/>
<sequence length="196" mass="22810">MSTGDGTPDILRYVKCCSAPFAAFGTDLAEHECYEDAIYFLSIAIQYQRNDYRLYFNRAFCLLELDRNEDALKDIEICISLKKDWTNALFKKGQILANMNRFVEAQKTFKNAWRMQQGDCDEIRKQITGSSYQALRQQGFDPIQAGYGAMFYLDIEEAADALKAGALESWLYQWRTAKKKKYFNKKNRPLTPITYY</sequence>
<name>A0A443SPB3_9ACAR</name>